<evidence type="ECO:0000313" key="7">
    <source>
        <dbReference type="Proteomes" id="UP000007880"/>
    </source>
</evidence>
<dbReference type="eggNOG" id="COG1070">
    <property type="taxonomic scope" value="Bacteria"/>
</dbReference>
<evidence type="ECO:0000259" key="4">
    <source>
        <dbReference type="Pfam" id="PF00370"/>
    </source>
</evidence>
<reference evidence="6 7" key="1">
    <citation type="submission" date="2012-02" db="EMBL/GenBank/DDBJ databases">
        <title>Complete genome sequence of Caldilinea aerophila DSM 14535 (= NBRC 102666).</title>
        <authorList>
            <person name="Oguchi A."/>
            <person name="Hosoyama A."/>
            <person name="Sekine M."/>
            <person name="Fukai R."/>
            <person name="Kato Y."/>
            <person name="Nakamura S."/>
            <person name="Hanada S."/>
            <person name="Yamazaki S."/>
            <person name="Fujita N."/>
        </authorList>
    </citation>
    <scope>NUCLEOTIDE SEQUENCE [LARGE SCALE GENOMIC DNA]</scope>
    <source>
        <strain evidence="7">DSM 14535 / JCM 11387 / NBRC 104270 / STL-6-O1</strain>
    </source>
</reference>
<dbReference type="Proteomes" id="UP000007880">
    <property type="component" value="Chromosome"/>
</dbReference>
<dbReference type="PANTHER" id="PTHR43095:SF3">
    <property type="entry name" value="L-XYLULOSE_3-KETO-L-GULONATE KINASE"/>
    <property type="match status" value="1"/>
</dbReference>
<accession>I0I371</accession>
<dbReference type="PATRIC" id="fig|926550.5.peg.1866"/>
<keyword evidence="2" id="KW-0808">Transferase</keyword>
<dbReference type="SUPFAM" id="SSF53067">
    <property type="entry name" value="Actin-like ATPase domain"/>
    <property type="match status" value="2"/>
</dbReference>
<comment type="similarity">
    <text evidence="1">Belongs to the FGGY kinase family.</text>
</comment>
<dbReference type="InterPro" id="IPR043129">
    <property type="entry name" value="ATPase_NBD"/>
</dbReference>
<evidence type="ECO:0000313" key="6">
    <source>
        <dbReference type="EMBL" id="BAL99708.1"/>
    </source>
</evidence>
<organism evidence="6 7">
    <name type="scientific">Caldilinea aerophila (strain DSM 14535 / JCM 11387 / NBRC 104270 / STL-6-O1)</name>
    <dbReference type="NCBI Taxonomy" id="926550"/>
    <lineage>
        <taxon>Bacteria</taxon>
        <taxon>Bacillati</taxon>
        <taxon>Chloroflexota</taxon>
        <taxon>Caldilineae</taxon>
        <taxon>Caldilineales</taxon>
        <taxon>Caldilineaceae</taxon>
        <taxon>Caldilinea</taxon>
    </lineage>
</organism>
<gene>
    <name evidence="6" type="primary">xylB</name>
    <name evidence="6" type="ordered locus">CLDAP_16690</name>
</gene>
<dbReference type="InterPro" id="IPR018485">
    <property type="entry name" value="FGGY_C"/>
</dbReference>
<feature type="domain" description="Carbohydrate kinase FGGY C-terminal" evidence="5">
    <location>
        <begin position="313"/>
        <end position="435"/>
    </location>
</feature>
<dbReference type="PIRSF" id="PIRSF000538">
    <property type="entry name" value="GlpK"/>
    <property type="match status" value="1"/>
</dbReference>
<dbReference type="EMBL" id="AP012337">
    <property type="protein sequence ID" value="BAL99708.1"/>
    <property type="molecule type" value="Genomic_DNA"/>
</dbReference>
<evidence type="ECO:0000259" key="5">
    <source>
        <dbReference type="Pfam" id="PF02782"/>
    </source>
</evidence>
<evidence type="ECO:0000256" key="1">
    <source>
        <dbReference type="ARBA" id="ARBA00009156"/>
    </source>
</evidence>
<dbReference type="InterPro" id="IPR018484">
    <property type="entry name" value="FGGY_N"/>
</dbReference>
<dbReference type="HOGENOM" id="CLU_009281_3_1_0"/>
<keyword evidence="7" id="KW-1185">Reference proteome</keyword>
<feature type="domain" description="Carbohydrate kinase FGGY N-terminal" evidence="4">
    <location>
        <begin position="11"/>
        <end position="235"/>
    </location>
</feature>
<dbReference type="InterPro" id="IPR050406">
    <property type="entry name" value="FGGY_Carb_Kinase"/>
</dbReference>
<dbReference type="PANTHER" id="PTHR43095">
    <property type="entry name" value="SUGAR KINASE"/>
    <property type="match status" value="1"/>
</dbReference>
<dbReference type="AlphaFoldDB" id="I0I371"/>
<dbReference type="Gene3D" id="3.30.420.40">
    <property type="match status" value="2"/>
</dbReference>
<keyword evidence="3 6" id="KW-0418">Kinase</keyword>
<evidence type="ECO:0000256" key="2">
    <source>
        <dbReference type="ARBA" id="ARBA00022679"/>
    </source>
</evidence>
<dbReference type="GO" id="GO:0005975">
    <property type="term" value="P:carbohydrate metabolic process"/>
    <property type="evidence" value="ECO:0007669"/>
    <property type="project" value="InterPro"/>
</dbReference>
<dbReference type="InterPro" id="IPR000577">
    <property type="entry name" value="Carb_kinase_FGGY"/>
</dbReference>
<sequence length="496" mass="54094">MISADGRLDVLRQRPTVYHLAQPPAFEVDMDRLAAATVEVLKECVAVTEDASSIVAVAVTALGDGVWPLDRRHRPAAPALIWRDGRSNEVLRRWRREGRLAAVAELTGTYPTTAHQTTQMAWLKAHLPERVASVRHLFFAEDWIGFVLTGQVGVSIANFEHTYGHVRPPHHHFFRSAAQTLHILDLDWMQPLLPEPTSPLQPRGTLLPAVARHIGAKAGLPVFVGPFDVLAAALGAGAVLPTQASSIWGTAAIHQRWVTSFSPSEIGYLVSHPQQPGRWLRFVATSAGMVNLDYWRELLYPEIETGSQWTSLELALAQLPPGCDGLMYLPYLSAADERSEETPGVFGAGFLGVQAHHRRTHYLRAVYEGLAIQAARILRRLDPLDVPLQEVRVAGGGAQSDLLTQLLAHAAGLRAVRPHCTEASLLGVAGVAFTALGYATDLDALMQTFNPPQTLYTPDATVTSRYRTQAAAIDRLLRSLAEASPEQPESAANELA</sequence>
<name>I0I371_CALAS</name>
<dbReference type="GO" id="GO:0016301">
    <property type="term" value="F:kinase activity"/>
    <property type="evidence" value="ECO:0007669"/>
    <property type="project" value="UniProtKB-KW"/>
</dbReference>
<dbReference type="Pfam" id="PF02782">
    <property type="entry name" value="FGGY_C"/>
    <property type="match status" value="1"/>
</dbReference>
<protein>
    <submittedName>
        <fullName evidence="6">Xylulose kinase</fullName>
    </submittedName>
</protein>
<dbReference type="Pfam" id="PF00370">
    <property type="entry name" value="FGGY_N"/>
    <property type="match status" value="1"/>
</dbReference>
<dbReference type="KEGG" id="cap:CLDAP_16690"/>
<proteinExistence type="inferred from homology"/>
<evidence type="ECO:0000256" key="3">
    <source>
        <dbReference type="ARBA" id="ARBA00022777"/>
    </source>
</evidence>